<dbReference type="Pfam" id="PF00933">
    <property type="entry name" value="Glyco_hydro_3"/>
    <property type="match status" value="1"/>
</dbReference>
<dbReference type="InterPro" id="IPR036962">
    <property type="entry name" value="Glyco_hydro_3_N_sf"/>
</dbReference>
<dbReference type="RefSeq" id="WP_217899291.1">
    <property type="nucleotide sequence ID" value="NZ_FZNO01000013.1"/>
</dbReference>
<dbReference type="SUPFAM" id="SSF52279">
    <property type="entry name" value="Beta-D-glucan exohydrolase, C-terminal domain"/>
    <property type="match status" value="1"/>
</dbReference>
<dbReference type="PANTHER" id="PTHR30620">
    <property type="entry name" value="PERIPLASMIC BETA-GLUCOSIDASE-RELATED"/>
    <property type="match status" value="1"/>
</dbReference>
<keyword evidence="5" id="KW-0378">Hydrolase</keyword>
<evidence type="ECO:0000256" key="5">
    <source>
        <dbReference type="ARBA" id="ARBA00022801"/>
    </source>
</evidence>
<protein>
    <recommendedName>
        <fullName evidence="3">beta-glucosidase</fullName>
        <ecNumber evidence="3">3.2.1.21</ecNumber>
    </recommendedName>
</protein>
<feature type="region of interest" description="Disordered" evidence="7">
    <location>
        <begin position="30"/>
        <end position="54"/>
    </location>
</feature>
<evidence type="ECO:0000256" key="3">
    <source>
        <dbReference type="ARBA" id="ARBA00012744"/>
    </source>
</evidence>
<reference evidence="11 12" key="1">
    <citation type="submission" date="2017-06" db="EMBL/GenBank/DDBJ databases">
        <authorList>
            <person name="Kim H.J."/>
            <person name="Triplett B.A."/>
        </authorList>
    </citation>
    <scope>NUCLEOTIDE SEQUENCE [LARGE SCALE GENOMIC DNA]</scope>
    <source>
        <strain evidence="11 12">DSM 44272</strain>
    </source>
</reference>
<feature type="domain" description="Glycoside hydrolase family 3 N-terminal" evidence="9">
    <location>
        <begin position="180"/>
        <end position="495"/>
    </location>
</feature>
<dbReference type="InterPro" id="IPR036881">
    <property type="entry name" value="Glyco_hydro_3_C_sf"/>
</dbReference>
<proteinExistence type="inferred from homology"/>
<feature type="chain" id="PRO_5038851080" description="beta-glucosidase" evidence="8">
    <location>
        <begin position="33"/>
        <end position="789"/>
    </location>
</feature>
<sequence length="789" mass="83857">MTRRPGSALRRGAVLLALAVPLSMVVPAGAAAAPGSSSGHPPGHSNAGGKNAPSVESRVKPLLTVGQRQFRDLNGNGRLDPYEDWRRPVDERVADLVGQMTLAEKAGLMLIDTLNAECGPAADDPAVKERGTLGPNATRFVNDENMHRFIFRNVVTGEDKAVCAAPGGGGFAASTSVTPAEAARYMNRVQELSEKTRLGIPVLYKSNARNHIDPDARAGINESAGAFTAFPKEAGIAAAALGEESLRTGEAPTTGDMSVVEDFAEVMGEEWESIGLRGMYGYMADLSTEPRWYRTHETFTEDADLASEIMRSLVETLQGPVDRSGVSLSPDTSVALTMKHFPGGGPQELGLDPHYAFGKTQVYPGGGFGYHLEPFEAAIDAGVSAIMPYYGIPMGVTHDGVTYDQTGMAFSEQIVNDLLRDELGFQGYVNSDTGIINDRAWGLETKSVPERVAAAINGGTDTLSGFNDAQTIIDLVESGLVSEQRVTLAAERLLTPMFQMGLFEDPYVDEAKAETVVGSAEHREVGLDLQRKSAVLLQNQETEDGDAVLPLEDGAKVYVLGDFTKATVEGYGYEVTDGNVATRPSAAGHDYALISVTAKNINTGSYASNSPATGLNPDHINPIVVPGMAGLDGESPYGEADACVSYGAATCTDNGLRFGGSLPWESSILDFTGMAQSQSWQVTPSLDTIKQVMAEIGDPSKVVLHVYFRQPFVLDEASGLRDAGAIVAGFGMSDRALLDVLSGKFAPQGRMPFALAGTRRAVEEQLSDLPGYRETTDGELFSFGHGLTY</sequence>
<accession>A0A238XFX7</accession>
<evidence type="ECO:0000256" key="4">
    <source>
        <dbReference type="ARBA" id="ARBA00022729"/>
    </source>
</evidence>
<dbReference type="GO" id="GO:0009251">
    <property type="term" value="P:glucan catabolic process"/>
    <property type="evidence" value="ECO:0007669"/>
    <property type="project" value="TreeGrafter"/>
</dbReference>
<evidence type="ECO:0000256" key="2">
    <source>
        <dbReference type="ARBA" id="ARBA00005336"/>
    </source>
</evidence>
<name>A0A238XFX7_9ACTN</name>
<dbReference type="EMBL" id="FZNO01000013">
    <property type="protein sequence ID" value="SNR57224.1"/>
    <property type="molecule type" value="Genomic_DNA"/>
</dbReference>
<feature type="domain" description="Glycoside hydrolase family 3 C-terminal" evidence="10">
    <location>
        <begin position="535"/>
        <end position="789"/>
    </location>
</feature>
<evidence type="ECO:0000313" key="11">
    <source>
        <dbReference type="EMBL" id="SNR57224.1"/>
    </source>
</evidence>
<dbReference type="EC" id="3.2.1.21" evidence="3"/>
<dbReference type="InterPro" id="IPR001764">
    <property type="entry name" value="Glyco_hydro_3_N"/>
</dbReference>
<keyword evidence="6" id="KW-0326">Glycosidase</keyword>
<dbReference type="Gene3D" id="3.20.20.300">
    <property type="entry name" value="Glycoside hydrolase, family 3, N-terminal domain"/>
    <property type="match status" value="1"/>
</dbReference>
<keyword evidence="4 8" id="KW-0732">Signal</keyword>
<comment type="catalytic activity">
    <reaction evidence="1">
        <text>Hydrolysis of terminal, non-reducing beta-D-glucosyl residues with release of beta-D-glucose.</text>
        <dbReference type="EC" id="3.2.1.21"/>
    </reaction>
</comment>
<dbReference type="Pfam" id="PF01915">
    <property type="entry name" value="Glyco_hydro_3_C"/>
    <property type="match status" value="1"/>
</dbReference>
<dbReference type="AlphaFoldDB" id="A0A238XFX7"/>
<keyword evidence="12" id="KW-1185">Reference proteome</keyword>
<feature type="signal peptide" evidence="8">
    <location>
        <begin position="1"/>
        <end position="32"/>
    </location>
</feature>
<dbReference type="InterPro" id="IPR002772">
    <property type="entry name" value="Glyco_hydro_3_C"/>
</dbReference>
<dbReference type="Gene3D" id="3.40.50.1700">
    <property type="entry name" value="Glycoside hydrolase family 3 C-terminal domain"/>
    <property type="match status" value="1"/>
</dbReference>
<organism evidence="11 12">
    <name type="scientific">Blastococcus mobilis</name>
    <dbReference type="NCBI Taxonomy" id="1938746"/>
    <lineage>
        <taxon>Bacteria</taxon>
        <taxon>Bacillati</taxon>
        <taxon>Actinomycetota</taxon>
        <taxon>Actinomycetes</taxon>
        <taxon>Geodermatophilales</taxon>
        <taxon>Geodermatophilaceae</taxon>
        <taxon>Blastococcus</taxon>
    </lineage>
</organism>
<evidence type="ECO:0000256" key="6">
    <source>
        <dbReference type="ARBA" id="ARBA00023295"/>
    </source>
</evidence>
<feature type="compositionally biased region" description="Low complexity" evidence="7">
    <location>
        <begin position="30"/>
        <end position="49"/>
    </location>
</feature>
<dbReference type="InterPro" id="IPR017853">
    <property type="entry name" value="GH"/>
</dbReference>
<dbReference type="InterPro" id="IPR051915">
    <property type="entry name" value="Cellulose_Degrad_GH3"/>
</dbReference>
<dbReference type="SUPFAM" id="SSF51445">
    <property type="entry name" value="(Trans)glycosidases"/>
    <property type="match status" value="1"/>
</dbReference>
<dbReference type="GO" id="GO:0008422">
    <property type="term" value="F:beta-glucosidase activity"/>
    <property type="evidence" value="ECO:0007669"/>
    <property type="project" value="UniProtKB-EC"/>
</dbReference>
<gene>
    <name evidence="11" type="ORF">SAMN06272737_11340</name>
</gene>
<evidence type="ECO:0000259" key="9">
    <source>
        <dbReference type="Pfam" id="PF00933"/>
    </source>
</evidence>
<evidence type="ECO:0000256" key="8">
    <source>
        <dbReference type="SAM" id="SignalP"/>
    </source>
</evidence>
<evidence type="ECO:0000313" key="12">
    <source>
        <dbReference type="Proteomes" id="UP000198403"/>
    </source>
</evidence>
<dbReference type="PANTHER" id="PTHR30620:SF16">
    <property type="entry name" value="LYSOSOMAL BETA GLUCOSIDASE"/>
    <property type="match status" value="1"/>
</dbReference>
<evidence type="ECO:0000256" key="7">
    <source>
        <dbReference type="SAM" id="MobiDB-lite"/>
    </source>
</evidence>
<comment type="similarity">
    <text evidence="2">Belongs to the glycosyl hydrolase 3 family.</text>
</comment>
<evidence type="ECO:0000259" key="10">
    <source>
        <dbReference type="Pfam" id="PF01915"/>
    </source>
</evidence>
<evidence type="ECO:0000256" key="1">
    <source>
        <dbReference type="ARBA" id="ARBA00000448"/>
    </source>
</evidence>
<dbReference type="Proteomes" id="UP000198403">
    <property type="component" value="Unassembled WGS sequence"/>
</dbReference>